<dbReference type="InterPro" id="IPR029119">
    <property type="entry name" value="MutY_C"/>
</dbReference>
<dbReference type="SUPFAM" id="SSF55811">
    <property type="entry name" value="Nudix"/>
    <property type="match status" value="1"/>
</dbReference>
<feature type="compositionally biased region" description="Low complexity" evidence="17">
    <location>
        <begin position="7"/>
        <end position="22"/>
    </location>
</feature>
<comment type="caution">
    <text evidence="19">The sequence shown here is derived from an EMBL/GenBank/DDBJ whole genome shotgun (WGS) entry which is preliminary data.</text>
</comment>
<dbReference type="AlphaFoldDB" id="A0A2W4W3W1"/>
<evidence type="ECO:0000256" key="10">
    <source>
        <dbReference type="ARBA" id="ARBA00022801"/>
    </source>
</evidence>
<dbReference type="PRINTS" id="PR00502">
    <property type="entry name" value="NUDIXFAMILY"/>
</dbReference>
<keyword evidence="11" id="KW-0408">Iron</keyword>
<dbReference type="InterPro" id="IPR015797">
    <property type="entry name" value="NUDIX_hydrolase-like_dom_sf"/>
</dbReference>
<dbReference type="GO" id="GO:0034039">
    <property type="term" value="F:8-oxo-7,8-dihydroguanine DNA N-glycosylase activity"/>
    <property type="evidence" value="ECO:0007669"/>
    <property type="project" value="TreeGrafter"/>
</dbReference>
<reference evidence="19 20" key="2">
    <citation type="submission" date="2018-06" db="EMBL/GenBank/DDBJ databases">
        <title>Metagenomic assembly of (sub)arctic Cyanobacteria and their associated microbiome from non-axenic cultures.</title>
        <authorList>
            <person name="Baurain D."/>
        </authorList>
    </citation>
    <scope>NUCLEOTIDE SEQUENCE [LARGE SCALE GENOMIC DNA]</scope>
    <source>
        <strain evidence="19">ULC041bin1</strain>
    </source>
</reference>
<dbReference type="GO" id="GO:0006298">
    <property type="term" value="P:mismatch repair"/>
    <property type="evidence" value="ECO:0007669"/>
    <property type="project" value="TreeGrafter"/>
</dbReference>
<dbReference type="GO" id="GO:0008413">
    <property type="term" value="F:8-oxo-7,8-dihydroguanosine triphosphate pyrophosphatase activity"/>
    <property type="evidence" value="ECO:0007669"/>
    <property type="project" value="InterPro"/>
</dbReference>
<dbReference type="SUPFAM" id="SSF48150">
    <property type="entry name" value="DNA-glycosylase"/>
    <property type="match status" value="1"/>
</dbReference>
<dbReference type="InterPro" id="IPR004036">
    <property type="entry name" value="Endonuclease-III-like_CS2"/>
</dbReference>
<dbReference type="GO" id="GO:0000701">
    <property type="term" value="F:purine-specific mismatch base pair DNA N-glycosylase activity"/>
    <property type="evidence" value="ECO:0007669"/>
    <property type="project" value="UniProtKB-EC"/>
</dbReference>
<reference evidence="20" key="1">
    <citation type="submission" date="2018-04" db="EMBL/GenBank/DDBJ databases">
        <authorList>
            <person name="Cornet L."/>
        </authorList>
    </citation>
    <scope>NUCLEOTIDE SEQUENCE [LARGE SCALE GENOMIC DNA]</scope>
</reference>
<dbReference type="EMBL" id="QBMN01000094">
    <property type="protein sequence ID" value="PZO39010.1"/>
    <property type="molecule type" value="Genomic_DNA"/>
</dbReference>
<feature type="binding site" evidence="15">
    <location>
        <position position="388"/>
    </location>
    <ligand>
        <name>8-oxo-dGTP</name>
        <dbReference type="ChEBI" id="CHEBI:77896"/>
    </ligand>
</feature>
<dbReference type="Pfam" id="PF00730">
    <property type="entry name" value="HhH-GPD"/>
    <property type="match status" value="1"/>
</dbReference>
<keyword evidence="12" id="KW-0411">Iron-sulfur</keyword>
<dbReference type="InterPro" id="IPR000086">
    <property type="entry name" value="NUDIX_hydrolase_dom"/>
</dbReference>
<feature type="binding site" evidence="16">
    <location>
        <position position="326"/>
    </location>
    <ligand>
        <name>Mg(2+)</name>
        <dbReference type="ChEBI" id="CHEBI:18420"/>
    </ligand>
</feature>
<dbReference type="PROSITE" id="PS00893">
    <property type="entry name" value="NUDIX_BOX"/>
    <property type="match status" value="1"/>
</dbReference>
<dbReference type="InterPro" id="IPR003265">
    <property type="entry name" value="HhH-GPD_domain"/>
</dbReference>
<comment type="cofactor">
    <cofactor evidence="2">
        <name>[4Fe-4S] cluster</name>
        <dbReference type="ChEBI" id="CHEBI:49883"/>
    </cofactor>
</comment>
<evidence type="ECO:0000256" key="12">
    <source>
        <dbReference type="ARBA" id="ARBA00023014"/>
    </source>
</evidence>
<dbReference type="FunFam" id="1.10.340.30:FF:000002">
    <property type="entry name" value="Adenine DNA glycosylase"/>
    <property type="match status" value="1"/>
</dbReference>
<evidence type="ECO:0000256" key="8">
    <source>
        <dbReference type="ARBA" id="ARBA00022723"/>
    </source>
</evidence>
<evidence type="ECO:0000256" key="16">
    <source>
        <dbReference type="PIRSR" id="PIRSR603561-2"/>
    </source>
</evidence>
<evidence type="ECO:0000256" key="17">
    <source>
        <dbReference type="SAM" id="MobiDB-lite"/>
    </source>
</evidence>
<dbReference type="InterPro" id="IPR003651">
    <property type="entry name" value="Endonuclease3_FeS-loop_motif"/>
</dbReference>
<feature type="compositionally biased region" description="Pro residues" evidence="17">
    <location>
        <begin position="29"/>
        <end position="41"/>
    </location>
</feature>
<feature type="region of interest" description="Disordered" evidence="17">
    <location>
        <begin position="1"/>
        <end position="41"/>
    </location>
</feature>
<keyword evidence="7" id="KW-0004">4Fe-4S</keyword>
<dbReference type="NCBIfam" id="TIGR01084">
    <property type="entry name" value="mutY"/>
    <property type="match status" value="1"/>
</dbReference>
<dbReference type="SMART" id="SM00478">
    <property type="entry name" value="ENDO3c"/>
    <property type="match status" value="1"/>
</dbReference>
<feature type="domain" description="Nudix hydrolase" evidence="18">
    <location>
        <begin position="270"/>
        <end position="397"/>
    </location>
</feature>
<dbReference type="CDD" id="cd03425">
    <property type="entry name" value="NUDIX_MutT_NudA_like"/>
    <property type="match status" value="1"/>
</dbReference>
<evidence type="ECO:0000256" key="13">
    <source>
        <dbReference type="ARBA" id="ARBA00023204"/>
    </source>
</evidence>
<evidence type="ECO:0000256" key="15">
    <source>
        <dbReference type="PIRSR" id="PIRSR603561-1"/>
    </source>
</evidence>
<comment type="catalytic activity">
    <reaction evidence="1">
        <text>Hydrolyzes free adenine bases from 7,8-dihydro-8-oxoguanine:adenine mismatched double-stranded DNA, leaving an apurinic site.</text>
        <dbReference type="EC" id="3.2.2.31"/>
    </reaction>
</comment>
<keyword evidence="8 16" id="KW-0479">Metal-binding</keyword>
<keyword evidence="14" id="KW-0326">Glycosidase</keyword>
<dbReference type="InterPro" id="IPR011257">
    <property type="entry name" value="DNA_glycosylase"/>
</dbReference>
<dbReference type="Proteomes" id="UP000249081">
    <property type="component" value="Unassembled WGS sequence"/>
</dbReference>
<dbReference type="GO" id="GO:0032357">
    <property type="term" value="F:oxidized purine DNA binding"/>
    <property type="evidence" value="ECO:0007669"/>
    <property type="project" value="TreeGrafter"/>
</dbReference>
<feature type="binding site" evidence="15">
    <location>
        <begin position="303"/>
        <end position="306"/>
    </location>
    <ligand>
        <name>8-oxo-dGTP</name>
        <dbReference type="ChEBI" id="CHEBI:77896"/>
    </ligand>
</feature>
<dbReference type="InterPro" id="IPR004035">
    <property type="entry name" value="Endouclease-III_FeS-bd_BS"/>
</dbReference>
<evidence type="ECO:0000256" key="11">
    <source>
        <dbReference type="ARBA" id="ARBA00023004"/>
    </source>
</evidence>
<organism evidence="19 20">
    <name type="scientific">Shackletoniella antarctica</name>
    <dbReference type="NCBI Taxonomy" id="268115"/>
    <lineage>
        <taxon>Bacteria</taxon>
        <taxon>Bacillati</taxon>
        <taxon>Cyanobacteriota</taxon>
        <taxon>Cyanophyceae</taxon>
        <taxon>Oculatellales</taxon>
        <taxon>Oculatellaceae</taxon>
        <taxon>Shackletoniella</taxon>
    </lineage>
</organism>
<evidence type="ECO:0000256" key="7">
    <source>
        <dbReference type="ARBA" id="ARBA00022485"/>
    </source>
</evidence>
<keyword evidence="9" id="KW-0227">DNA damage</keyword>
<dbReference type="InterPro" id="IPR020084">
    <property type="entry name" value="NUDIX_hydrolase_CS"/>
</dbReference>
<dbReference type="Gene3D" id="3.90.79.10">
    <property type="entry name" value="Nucleoside Triphosphate Pyrophosphohydrolase"/>
    <property type="match status" value="1"/>
</dbReference>
<evidence type="ECO:0000313" key="19">
    <source>
        <dbReference type="EMBL" id="PZO39010.1"/>
    </source>
</evidence>
<sequence length="414" mass="46018">MARDTEASYTTSATSATSAARALNQHLPSPNPAPATPPWPDFPVGTLRGALQGALLAWYADWGRTLPWRNIDNPYAIWISEIMLQQTQVKTVLPYYRRWLEQFPTVEALAAADQQTVLKAWEGLGYYARARNLHQAAQRLVSEHHGEIPRDFQTITTLPGIGKTTAGGILSSAFNLPHAILDGNVKRVLARLVALPVPPNRALKDLWALSESLLDPKKPRDFNQAMMDLGATLCTRRNPACDRCPWQAHCQAYNRNMQLELPMSEAKGPLPHKQIGVAVIWNDQAQILIDRRRQEGLLGGLWEFPGGKIEAGETVEACIAREIQEELGIEIAVGDRLCIVTHAYSHFKVTLNVYRCTHVSGDPQPIECDEVRWVTLDTLEEYPFPKANIHIINALRADAAGQIPVDAVETEPQT</sequence>
<dbReference type="PANTHER" id="PTHR42944">
    <property type="entry name" value="ADENINE DNA GLYCOSYLASE"/>
    <property type="match status" value="1"/>
</dbReference>
<comment type="cofactor">
    <cofactor evidence="16">
        <name>Mg(2+)</name>
        <dbReference type="ChEBI" id="CHEBI:18420"/>
    </cofactor>
</comment>
<dbReference type="InterPro" id="IPR005760">
    <property type="entry name" value="A/G_AdeGlyc_MutY"/>
</dbReference>
<comment type="similarity">
    <text evidence="4">Belongs to the Nth/MutY family.</text>
</comment>
<dbReference type="GO" id="GO:0046872">
    <property type="term" value="F:metal ion binding"/>
    <property type="evidence" value="ECO:0007669"/>
    <property type="project" value="UniProtKB-KW"/>
</dbReference>
<dbReference type="PANTHER" id="PTHR42944:SF1">
    <property type="entry name" value="ADENINE DNA GLYCOSYLASE"/>
    <property type="match status" value="1"/>
</dbReference>
<keyword evidence="16" id="KW-0460">Magnesium</keyword>
<dbReference type="InterPro" id="IPR003561">
    <property type="entry name" value="Mutator_MutT"/>
</dbReference>
<comment type="function">
    <text evidence="3">Adenine glycosylase active on G-A mispairs. MutY also corrects error-prone DNA synthesis past GO lesions which are due to the oxidatively damaged form of guanine: 7,8-dihydro-8-oxoguanine (8-oxo-dGTP).</text>
</comment>
<evidence type="ECO:0000256" key="1">
    <source>
        <dbReference type="ARBA" id="ARBA00000843"/>
    </source>
</evidence>
<dbReference type="SMART" id="SM00525">
    <property type="entry name" value="FES"/>
    <property type="match status" value="1"/>
</dbReference>
<dbReference type="Pfam" id="PF10576">
    <property type="entry name" value="EndIII_4Fe-2S"/>
    <property type="match status" value="1"/>
</dbReference>
<proteinExistence type="inferred from homology"/>
<dbReference type="PROSITE" id="PS00764">
    <property type="entry name" value="ENDONUCLEASE_III_1"/>
    <property type="match status" value="1"/>
</dbReference>
<dbReference type="InterPro" id="IPR044298">
    <property type="entry name" value="MIG/MutY"/>
</dbReference>
<gene>
    <name evidence="19" type="ORF">DCF17_13815</name>
</gene>
<keyword evidence="13" id="KW-0234">DNA repair</keyword>
<protein>
    <recommendedName>
        <fullName evidence="6">Adenine DNA glycosylase</fullName>
        <ecNumber evidence="5">3.2.2.31</ecNumber>
    </recommendedName>
</protein>
<feature type="binding site" evidence="15">
    <location>
        <position position="292"/>
    </location>
    <ligand>
        <name>8-oxo-dGTP</name>
        <dbReference type="ChEBI" id="CHEBI:77896"/>
    </ligand>
</feature>
<dbReference type="PROSITE" id="PS01155">
    <property type="entry name" value="ENDONUCLEASE_III_2"/>
    <property type="match status" value="1"/>
</dbReference>
<feature type="binding site" evidence="16">
    <location>
        <position position="306"/>
    </location>
    <ligand>
        <name>Mg(2+)</name>
        <dbReference type="ChEBI" id="CHEBI:18420"/>
    </ligand>
</feature>
<keyword evidence="10" id="KW-0378">Hydrolase</keyword>
<dbReference type="Gene3D" id="1.10.1670.10">
    <property type="entry name" value="Helix-hairpin-Helix base-excision DNA repair enzymes (C-terminal)"/>
    <property type="match status" value="1"/>
</dbReference>
<accession>A0A2W4W3W1</accession>
<evidence type="ECO:0000256" key="4">
    <source>
        <dbReference type="ARBA" id="ARBA00008343"/>
    </source>
</evidence>
<dbReference type="NCBIfam" id="TIGR00586">
    <property type="entry name" value="mutt"/>
    <property type="match status" value="1"/>
</dbReference>
<evidence type="ECO:0000256" key="9">
    <source>
        <dbReference type="ARBA" id="ARBA00022763"/>
    </source>
</evidence>
<name>A0A2W4W3W1_9CYAN</name>
<evidence type="ECO:0000256" key="6">
    <source>
        <dbReference type="ARBA" id="ARBA00022023"/>
    </source>
</evidence>
<dbReference type="PROSITE" id="PS51462">
    <property type="entry name" value="NUDIX"/>
    <property type="match status" value="1"/>
</dbReference>
<evidence type="ECO:0000256" key="5">
    <source>
        <dbReference type="ARBA" id="ARBA00012045"/>
    </source>
</evidence>
<evidence type="ECO:0000256" key="14">
    <source>
        <dbReference type="ARBA" id="ARBA00023295"/>
    </source>
</evidence>
<dbReference type="GO" id="GO:0051539">
    <property type="term" value="F:4 iron, 4 sulfur cluster binding"/>
    <property type="evidence" value="ECO:0007669"/>
    <property type="project" value="UniProtKB-KW"/>
</dbReference>
<dbReference type="InterPro" id="IPR023170">
    <property type="entry name" value="HhH_base_excis_C"/>
</dbReference>
<evidence type="ECO:0000256" key="3">
    <source>
        <dbReference type="ARBA" id="ARBA00002933"/>
    </source>
</evidence>
<dbReference type="GO" id="GO:0035485">
    <property type="term" value="F:adenine/guanine mispair binding"/>
    <property type="evidence" value="ECO:0007669"/>
    <property type="project" value="TreeGrafter"/>
</dbReference>
<dbReference type="Gene3D" id="1.10.340.30">
    <property type="entry name" value="Hypothetical protein, domain 2"/>
    <property type="match status" value="1"/>
</dbReference>
<dbReference type="Pfam" id="PF14815">
    <property type="entry name" value="NUDIX_4"/>
    <property type="match status" value="1"/>
</dbReference>
<evidence type="ECO:0000256" key="2">
    <source>
        <dbReference type="ARBA" id="ARBA00001966"/>
    </source>
</evidence>
<evidence type="ECO:0000313" key="20">
    <source>
        <dbReference type="Proteomes" id="UP000249081"/>
    </source>
</evidence>
<evidence type="ECO:0000259" key="18">
    <source>
        <dbReference type="PROSITE" id="PS51462"/>
    </source>
</evidence>
<dbReference type="EC" id="3.2.2.31" evidence="5"/>
<dbReference type="InterPro" id="IPR020476">
    <property type="entry name" value="Nudix_hydrolase"/>
</dbReference>
<dbReference type="GO" id="GO:0006284">
    <property type="term" value="P:base-excision repair"/>
    <property type="evidence" value="ECO:0007669"/>
    <property type="project" value="InterPro"/>
</dbReference>
<dbReference type="CDD" id="cd00056">
    <property type="entry name" value="ENDO3c"/>
    <property type="match status" value="1"/>
</dbReference>